<evidence type="ECO:0000313" key="2">
    <source>
        <dbReference type="Proteomes" id="UP001565219"/>
    </source>
</evidence>
<dbReference type="Proteomes" id="UP001565219">
    <property type="component" value="Unassembled WGS sequence"/>
</dbReference>
<dbReference type="EMBL" id="JBCLTR010000037">
    <property type="protein sequence ID" value="MEY8635109.1"/>
    <property type="molecule type" value="Genomic_DNA"/>
</dbReference>
<reference evidence="1 2" key="1">
    <citation type="submission" date="2024-03" db="EMBL/GenBank/DDBJ databases">
        <title>Mouse gut bacterial collection (mGBC) of GemPharmatech.</title>
        <authorList>
            <person name="He Y."/>
            <person name="Dong L."/>
            <person name="Wu D."/>
            <person name="Gao X."/>
            <person name="Lin Z."/>
        </authorList>
    </citation>
    <scope>NUCLEOTIDE SEQUENCE [LARGE SCALE GENOMIC DNA]</scope>
    <source>
        <strain evidence="1 2">32-10</strain>
    </source>
</reference>
<gene>
    <name evidence="1" type="ORF">AALG99_16640</name>
</gene>
<organism evidence="1 2">
    <name type="scientific">Anaerostipes hominis</name>
    <name type="common">ex Lee et al. 2021</name>
    <dbReference type="NCBI Taxonomy" id="2025494"/>
    <lineage>
        <taxon>Bacteria</taxon>
        <taxon>Bacillati</taxon>
        <taxon>Bacillota</taxon>
        <taxon>Clostridia</taxon>
        <taxon>Lachnospirales</taxon>
        <taxon>Lachnospiraceae</taxon>
        <taxon>Anaerostipes</taxon>
    </lineage>
</organism>
<protein>
    <submittedName>
        <fullName evidence="1">Uncharacterized protein</fullName>
    </submittedName>
</protein>
<dbReference type="RefSeq" id="WP_235824665.1">
    <property type="nucleotide sequence ID" value="NZ_BAABXW010000002.1"/>
</dbReference>
<name>A0ABV4DKR8_9FIRM</name>
<accession>A0ABV4DKR8</accession>
<comment type="caution">
    <text evidence="1">The sequence shown here is derived from an EMBL/GenBank/DDBJ whole genome shotgun (WGS) entry which is preliminary data.</text>
</comment>
<keyword evidence="2" id="KW-1185">Reference proteome</keyword>
<evidence type="ECO:0000313" key="1">
    <source>
        <dbReference type="EMBL" id="MEY8635109.1"/>
    </source>
</evidence>
<proteinExistence type="predicted"/>
<sequence>MKKFPSIVRMLRNHAETKMESRQICTAVPSAEFDFAGYEKKTLAQAGSFIPFFIN</sequence>